<dbReference type="InterPro" id="IPR016444">
    <property type="entry name" value="Synaptobrevin/VAMP"/>
</dbReference>
<feature type="compositionally biased region" description="Polar residues" evidence="2">
    <location>
        <begin position="1"/>
        <end position="11"/>
    </location>
</feature>
<name>A0A3M7SMF4_BRAPC</name>
<dbReference type="GO" id="GO:0016020">
    <property type="term" value="C:membrane"/>
    <property type="evidence" value="ECO:0007669"/>
    <property type="project" value="InterPro"/>
</dbReference>
<organism evidence="4 5">
    <name type="scientific">Brachionus plicatilis</name>
    <name type="common">Marine rotifer</name>
    <name type="synonym">Brachionus muelleri</name>
    <dbReference type="NCBI Taxonomy" id="10195"/>
    <lineage>
        <taxon>Eukaryota</taxon>
        <taxon>Metazoa</taxon>
        <taxon>Spiralia</taxon>
        <taxon>Gnathifera</taxon>
        <taxon>Rotifera</taxon>
        <taxon>Eurotatoria</taxon>
        <taxon>Monogononta</taxon>
        <taxon>Pseudotrocha</taxon>
        <taxon>Ploima</taxon>
        <taxon>Brachionidae</taxon>
        <taxon>Brachionus</taxon>
    </lineage>
</organism>
<evidence type="ECO:0000313" key="5">
    <source>
        <dbReference type="Proteomes" id="UP000276133"/>
    </source>
</evidence>
<feature type="compositionally biased region" description="Basic and acidic residues" evidence="2">
    <location>
        <begin position="12"/>
        <end position="29"/>
    </location>
</feature>
<dbReference type="EMBL" id="REGN01001105">
    <property type="protein sequence ID" value="RNA37014.1"/>
    <property type="molecule type" value="Genomic_DNA"/>
</dbReference>
<sequence length="92" mass="11027">MKNPSFNQETQQNKHETEIDQTDKKIDNTQKEIDEIKDIMKDNIDKMIYRGVNLTDLKDSCDHLEAQAAQFQVVSRKIRRKMYFKKNESKDY</sequence>
<dbReference type="OrthoDB" id="190375at2759"/>
<accession>A0A3M7SMF4</accession>
<dbReference type="PROSITE" id="PS50892">
    <property type="entry name" value="V_SNARE"/>
    <property type="match status" value="1"/>
</dbReference>
<feature type="domain" description="V-SNARE coiled-coil homology" evidence="3">
    <location>
        <begin position="25"/>
        <end position="85"/>
    </location>
</feature>
<comment type="caution">
    <text evidence="4">The sequence shown here is derived from an EMBL/GenBank/DDBJ whole genome shotgun (WGS) entry which is preliminary data.</text>
</comment>
<dbReference type="SUPFAM" id="SSF58038">
    <property type="entry name" value="SNARE fusion complex"/>
    <property type="match status" value="1"/>
</dbReference>
<gene>
    <name evidence="4" type="ORF">BpHYR1_042949</name>
</gene>
<evidence type="ECO:0000313" key="4">
    <source>
        <dbReference type="EMBL" id="RNA37014.1"/>
    </source>
</evidence>
<dbReference type="Proteomes" id="UP000276133">
    <property type="component" value="Unassembled WGS sequence"/>
</dbReference>
<proteinExistence type="predicted"/>
<keyword evidence="1" id="KW-0175">Coiled coil</keyword>
<evidence type="ECO:0000256" key="1">
    <source>
        <dbReference type="PROSITE-ProRule" id="PRU00290"/>
    </source>
</evidence>
<dbReference type="Pfam" id="PF00957">
    <property type="entry name" value="Synaptobrevin"/>
    <property type="match status" value="1"/>
</dbReference>
<dbReference type="AlphaFoldDB" id="A0A3M7SMF4"/>
<dbReference type="GO" id="GO:0016192">
    <property type="term" value="P:vesicle-mediated transport"/>
    <property type="evidence" value="ECO:0007669"/>
    <property type="project" value="InterPro"/>
</dbReference>
<dbReference type="InterPro" id="IPR001388">
    <property type="entry name" value="Synaptobrevin-like"/>
</dbReference>
<reference evidence="4 5" key="1">
    <citation type="journal article" date="2018" name="Sci. Rep.">
        <title>Genomic signatures of local adaptation to the degree of environmental predictability in rotifers.</title>
        <authorList>
            <person name="Franch-Gras L."/>
            <person name="Hahn C."/>
            <person name="Garcia-Roger E.M."/>
            <person name="Carmona M.J."/>
            <person name="Serra M."/>
            <person name="Gomez A."/>
        </authorList>
    </citation>
    <scope>NUCLEOTIDE SEQUENCE [LARGE SCALE GENOMIC DNA]</scope>
    <source>
        <strain evidence="4">HYR1</strain>
    </source>
</reference>
<evidence type="ECO:0000256" key="2">
    <source>
        <dbReference type="SAM" id="MobiDB-lite"/>
    </source>
</evidence>
<dbReference type="STRING" id="10195.A0A3M7SMF4"/>
<dbReference type="PANTHER" id="PTHR45701">
    <property type="entry name" value="SYNAPTOBREVIN FAMILY MEMBER"/>
    <property type="match status" value="1"/>
</dbReference>
<keyword evidence="5" id="KW-1185">Reference proteome</keyword>
<dbReference type="PRINTS" id="PR00219">
    <property type="entry name" value="SYNAPTOBREVN"/>
</dbReference>
<protein>
    <submittedName>
        <fullName evidence="4">Vesicle-associated membrane 3</fullName>
    </submittedName>
</protein>
<evidence type="ECO:0000259" key="3">
    <source>
        <dbReference type="PROSITE" id="PS50892"/>
    </source>
</evidence>
<feature type="region of interest" description="Disordered" evidence="2">
    <location>
        <begin position="1"/>
        <end position="29"/>
    </location>
</feature>
<dbReference type="Gene3D" id="1.20.5.110">
    <property type="match status" value="1"/>
</dbReference>
<dbReference type="InterPro" id="IPR042855">
    <property type="entry name" value="V_SNARE_CC"/>
</dbReference>